<dbReference type="InterPro" id="IPR036890">
    <property type="entry name" value="HATPase_C_sf"/>
</dbReference>
<comment type="caution">
    <text evidence="11">The sequence shown here is derived from an EMBL/GenBank/DDBJ whole genome shotgun (WGS) entry which is preliminary data.</text>
</comment>
<dbReference type="OrthoDB" id="9124519at2"/>
<dbReference type="PRINTS" id="PR00344">
    <property type="entry name" value="BCTRLSENSOR"/>
</dbReference>
<dbReference type="GO" id="GO:0005524">
    <property type="term" value="F:ATP binding"/>
    <property type="evidence" value="ECO:0007669"/>
    <property type="project" value="UniProtKB-KW"/>
</dbReference>
<keyword evidence="4" id="KW-0808">Transferase</keyword>
<dbReference type="InterPro" id="IPR003661">
    <property type="entry name" value="HisK_dim/P_dom"/>
</dbReference>
<dbReference type="InterPro" id="IPR005467">
    <property type="entry name" value="His_kinase_dom"/>
</dbReference>
<dbReference type="SMART" id="SM00065">
    <property type="entry name" value="GAF"/>
    <property type="match status" value="1"/>
</dbReference>
<dbReference type="InterPro" id="IPR029016">
    <property type="entry name" value="GAF-like_dom_sf"/>
</dbReference>
<dbReference type="AlphaFoldDB" id="A0A4Q0PFB2"/>
<dbReference type="InterPro" id="IPR003594">
    <property type="entry name" value="HATPase_dom"/>
</dbReference>
<evidence type="ECO:0000256" key="9">
    <source>
        <dbReference type="SAM" id="Coils"/>
    </source>
</evidence>
<keyword evidence="3" id="KW-0597">Phosphoprotein</keyword>
<dbReference type="CDD" id="cd00082">
    <property type="entry name" value="HisKA"/>
    <property type="match status" value="1"/>
</dbReference>
<evidence type="ECO:0000256" key="3">
    <source>
        <dbReference type="ARBA" id="ARBA00022553"/>
    </source>
</evidence>
<dbReference type="InterPro" id="IPR036097">
    <property type="entry name" value="HisK_dim/P_sf"/>
</dbReference>
<evidence type="ECO:0000256" key="4">
    <source>
        <dbReference type="ARBA" id="ARBA00022679"/>
    </source>
</evidence>
<organism evidence="11 12">
    <name type="scientific">Leeuwenhoekiella polynyae</name>
    <dbReference type="NCBI Taxonomy" id="1550906"/>
    <lineage>
        <taxon>Bacteria</taxon>
        <taxon>Pseudomonadati</taxon>
        <taxon>Bacteroidota</taxon>
        <taxon>Flavobacteriia</taxon>
        <taxon>Flavobacteriales</taxon>
        <taxon>Flavobacteriaceae</taxon>
        <taxon>Leeuwenhoekiella</taxon>
    </lineage>
</organism>
<dbReference type="RefSeq" id="WP_128764781.1">
    <property type="nucleotide sequence ID" value="NZ_JBHUOO010000048.1"/>
</dbReference>
<name>A0A4Q0PFB2_9FLAO</name>
<keyword evidence="8" id="KW-0902">Two-component regulatory system</keyword>
<dbReference type="Pfam" id="PF00512">
    <property type="entry name" value="HisKA"/>
    <property type="match status" value="1"/>
</dbReference>
<dbReference type="PANTHER" id="PTHR42878">
    <property type="entry name" value="TWO-COMPONENT HISTIDINE KINASE"/>
    <property type="match status" value="1"/>
</dbReference>
<evidence type="ECO:0000256" key="8">
    <source>
        <dbReference type="ARBA" id="ARBA00023012"/>
    </source>
</evidence>
<evidence type="ECO:0000256" key="1">
    <source>
        <dbReference type="ARBA" id="ARBA00000085"/>
    </source>
</evidence>
<dbReference type="SUPFAM" id="SSF55874">
    <property type="entry name" value="ATPase domain of HSP90 chaperone/DNA topoisomerase II/histidine kinase"/>
    <property type="match status" value="1"/>
</dbReference>
<dbReference type="Gene3D" id="1.10.287.130">
    <property type="match status" value="1"/>
</dbReference>
<dbReference type="SUPFAM" id="SSF55781">
    <property type="entry name" value="GAF domain-like"/>
    <property type="match status" value="1"/>
</dbReference>
<keyword evidence="9" id="KW-0175">Coiled coil</keyword>
<dbReference type="SUPFAM" id="SSF47384">
    <property type="entry name" value="Homodimeric domain of signal transducing histidine kinase"/>
    <property type="match status" value="1"/>
</dbReference>
<evidence type="ECO:0000313" key="12">
    <source>
        <dbReference type="Proteomes" id="UP000289859"/>
    </source>
</evidence>
<keyword evidence="6" id="KW-0418">Kinase</keyword>
<dbReference type="EC" id="2.7.13.3" evidence="2"/>
<dbReference type="InterPro" id="IPR004358">
    <property type="entry name" value="Sig_transdc_His_kin-like_C"/>
</dbReference>
<evidence type="ECO:0000256" key="5">
    <source>
        <dbReference type="ARBA" id="ARBA00022741"/>
    </source>
</evidence>
<keyword evidence="7" id="KW-0067">ATP-binding</keyword>
<dbReference type="Pfam" id="PF02518">
    <property type="entry name" value="HATPase_c"/>
    <property type="match status" value="1"/>
</dbReference>
<reference evidence="11 12" key="1">
    <citation type="submission" date="2018-07" db="EMBL/GenBank/DDBJ databases">
        <title>Leeuwenhoekiella genomics.</title>
        <authorList>
            <person name="Tahon G."/>
            <person name="Willems A."/>
        </authorList>
    </citation>
    <scope>NUCLEOTIDE SEQUENCE [LARGE SCALE GENOMIC DNA]</scope>
    <source>
        <strain evidence="11 12">LMG 29608</strain>
    </source>
</reference>
<dbReference type="Gene3D" id="3.30.450.40">
    <property type="match status" value="1"/>
</dbReference>
<dbReference type="SMART" id="SM00387">
    <property type="entry name" value="HATPase_c"/>
    <property type="match status" value="1"/>
</dbReference>
<dbReference type="SMART" id="SM00388">
    <property type="entry name" value="HisKA"/>
    <property type="match status" value="1"/>
</dbReference>
<accession>A0A4Q0PFB2</accession>
<dbReference type="PANTHER" id="PTHR42878:SF7">
    <property type="entry name" value="SENSOR HISTIDINE KINASE GLRK"/>
    <property type="match status" value="1"/>
</dbReference>
<dbReference type="Gene3D" id="3.30.565.10">
    <property type="entry name" value="Histidine kinase-like ATPase, C-terminal domain"/>
    <property type="match status" value="1"/>
</dbReference>
<dbReference type="GO" id="GO:0030295">
    <property type="term" value="F:protein kinase activator activity"/>
    <property type="evidence" value="ECO:0007669"/>
    <property type="project" value="TreeGrafter"/>
</dbReference>
<dbReference type="InterPro" id="IPR050351">
    <property type="entry name" value="BphY/WalK/GraS-like"/>
</dbReference>
<dbReference type="GO" id="GO:0000156">
    <property type="term" value="F:phosphorelay response regulator activity"/>
    <property type="evidence" value="ECO:0007669"/>
    <property type="project" value="TreeGrafter"/>
</dbReference>
<evidence type="ECO:0000256" key="7">
    <source>
        <dbReference type="ARBA" id="ARBA00022840"/>
    </source>
</evidence>
<keyword evidence="5" id="KW-0547">Nucleotide-binding</keyword>
<dbReference type="GO" id="GO:0007234">
    <property type="term" value="P:osmosensory signaling via phosphorelay pathway"/>
    <property type="evidence" value="ECO:0007669"/>
    <property type="project" value="TreeGrafter"/>
</dbReference>
<proteinExistence type="predicted"/>
<dbReference type="Pfam" id="PF01590">
    <property type="entry name" value="GAF"/>
    <property type="match status" value="1"/>
</dbReference>
<dbReference type="PROSITE" id="PS50109">
    <property type="entry name" value="HIS_KIN"/>
    <property type="match status" value="1"/>
</dbReference>
<evidence type="ECO:0000313" key="11">
    <source>
        <dbReference type="EMBL" id="RXG25258.1"/>
    </source>
</evidence>
<comment type="catalytic activity">
    <reaction evidence="1">
        <text>ATP + protein L-histidine = ADP + protein N-phospho-L-histidine.</text>
        <dbReference type="EC" id="2.7.13.3"/>
    </reaction>
</comment>
<feature type="coiled-coil region" evidence="9">
    <location>
        <begin position="151"/>
        <end position="178"/>
    </location>
</feature>
<dbReference type="Proteomes" id="UP000289859">
    <property type="component" value="Unassembled WGS sequence"/>
</dbReference>
<feature type="domain" description="Histidine kinase" evidence="10">
    <location>
        <begin position="184"/>
        <end position="397"/>
    </location>
</feature>
<dbReference type="EMBL" id="QOVK01000003">
    <property type="protein sequence ID" value="RXG25258.1"/>
    <property type="molecule type" value="Genomic_DNA"/>
</dbReference>
<dbReference type="InterPro" id="IPR003018">
    <property type="entry name" value="GAF"/>
</dbReference>
<keyword evidence="12" id="KW-1185">Reference proteome</keyword>
<protein>
    <recommendedName>
        <fullName evidence="2">histidine kinase</fullName>
        <ecNumber evidence="2">2.7.13.3</ecNumber>
    </recommendedName>
</protein>
<gene>
    <name evidence="11" type="ORF">DSM02_1228</name>
</gene>
<evidence type="ECO:0000259" key="10">
    <source>
        <dbReference type="PROSITE" id="PS50109"/>
    </source>
</evidence>
<sequence length="405" mass="45218">MPTVLPQSLQQDIHTITQISAVPSILNIICQTTGMRFAAVARVTDERWITCMSKDEIEFGLQTGDELVLETTICNEIRQNALPVIIEEVTKSDTFRDHPTPAQYGFQSYISFPIFRKNGEFFGTLCAIDPKPAKLDTKEVRDLFELYTQLISFHIDALEELNQSNQNLQKERTIGELRETFIAVLGHDLRNPVGTTRMCADILLKMDLPELANRQASTLKATSYRMQGLIDNLLDFAKGHLGEGIRLELSNNKQALKKLILQVCKEIATVEQEHEITTQIQLKEEFECDINRVGQLLSNLLSNAVKHGAPGKPIRMAALAEDGCFNLTVSNFGPQIPPAKKAELFKPFFTTNATNNKSGLGLGLYICSEIARAHNGTMQVESTAEQTEFTFSMPIKAQKKNLSAD</sequence>
<dbReference type="GO" id="GO:0000155">
    <property type="term" value="F:phosphorelay sensor kinase activity"/>
    <property type="evidence" value="ECO:0007669"/>
    <property type="project" value="InterPro"/>
</dbReference>
<evidence type="ECO:0000256" key="2">
    <source>
        <dbReference type="ARBA" id="ARBA00012438"/>
    </source>
</evidence>
<evidence type="ECO:0000256" key="6">
    <source>
        <dbReference type="ARBA" id="ARBA00022777"/>
    </source>
</evidence>